<keyword evidence="2" id="KW-1185">Reference proteome</keyword>
<organism evidence="1 2">
    <name type="scientific">Catellatospora aurea</name>
    <dbReference type="NCBI Taxonomy" id="1337874"/>
    <lineage>
        <taxon>Bacteria</taxon>
        <taxon>Bacillati</taxon>
        <taxon>Actinomycetota</taxon>
        <taxon>Actinomycetes</taxon>
        <taxon>Micromonosporales</taxon>
        <taxon>Micromonosporaceae</taxon>
        <taxon>Catellatospora</taxon>
    </lineage>
</organism>
<dbReference type="SUPFAM" id="SSF143212">
    <property type="entry name" value="Rv2632c-like"/>
    <property type="match status" value="1"/>
</dbReference>
<dbReference type="Pfam" id="PF08962">
    <property type="entry name" value="Rv2632c-like"/>
    <property type="match status" value="1"/>
</dbReference>
<dbReference type="EMBL" id="JBHTAC010000002">
    <property type="protein sequence ID" value="MFC7241439.1"/>
    <property type="molecule type" value="Genomic_DNA"/>
</dbReference>
<dbReference type="Proteomes" id="UP001596392">
    <property type="component" value="Unassembled WGS sequence"/>
</dbReference>
<reference evidence="2" key="1">
    <citation type="journal article" date="2019" name="Int. J. Syst. Evol. Microbiol.">
        <title>The Global Catalogue of Microorganisms (GCM) 10K type strain sequencing project: providing services to taxonomists for standard genome sequencing and annotation.</title>
        <authorList>
            <consortium name="The Broad Institute Genomics Platform"/>
            <consortium name="The Broad Institute Genome Sequencing Center for Infectious Disease"/>
            <person name="Wu L."/>
            <person name="Ma J."/>
        </authorList>
    </citation>
    <scope>NUCLEOTIDE SEQUENCE [LARGE SCALE GENOMIC DNA]</scope>
    <source>
        <strain evidence="2">CGMCC 1.9106</strain>
    </source>
</reference>
<accession>A0ABW2GN53</accession>
<evidence type="ECO:0000313" key="1">
    <source>
        <dbReference type="EMBL" id="MFC7241439.1"/>
    </source>
</evidence>
<name>A0ABW2GN53_9ACTN</name>
<gene>
    <name evidence="1" type="ORF">ACFQO7_02985</name>
</gene>
<protein>
    <submittedName>
        <fullName evidence="1">DUF1876 domain-containing protein</fullName>
    </submittedName>
</protein>
<proteinExistence type="predicted"/>
<evidence type="ECO:0000313" key="2">
    <source>
        <dbReference type="Proteomes" id="UP001596392"/>
    </source>
</evidence>
<comment type="caution">
    <text evidence="1">The sequence shown here is derived from an EMBL/GenBank/DDBJ whole genome shotgun (WGS) entry which is preliminary data.</text>
</comment>
<dbReference type="Gene3D" id="3.30.160.240">
    <property type="entry name" value="Rv1738"/>
    <property type="match status" value="1"/>
</dbReference>
<dbReference type="RefSeq" id="WP_360539979.1">
    <property type="nucleotide sequence ID" value="NZ_JBHTAC010000002.1"/>
</dbReference>
<dbReference type="InterPro" id="IPR038070">
    <property type="entry name" value="Rv2632c-like_sf"/>
</dbReference>
<sequence length="90" mass="10065">MTVLKRWNIEVFVGEDEGRTYAEARMLDDEVGDRLIGVGRAKLNPDDRDIPEIGDELAVARALSDLGHRLLVVAAGDIQRATREKVRLTH</sequence>
<dbReference type="InterPro" id="IPR015057">
    <property type="entry name" value="Rv2632c-like"/>
</dbReference>